<protein>
    <submittedName>
        <fullName evidence="2">DUF2919 domain-containing protein</fullName>
    </submittedName>
</protein>
<evidence type="ECO:0000256" key="1">
    <source>
        <dbReference type="SAM" id="Phobius"/>
    </source>
</evidence>
<dbReference type="AlphaFoldDB" id="A0A432YXP6"/>
<feature type="transmembrane region" description="Helical" evidence="1">
    <location>
        <begin position="30"/>
        <end position="52"/>
    </location>
</feature>
<evidence type="ECO:0000313" key="3">
    <source>
        <dbReference type="Proteomes" id="UP000288361"/>
    </source>
</evidence>
<dbReference type="EMBL" id="PIQA01000001">
    <property type="protein sequence ID" value="RUO68082.1"/>
    <property type="molecule type" value="Genomic_DNA"/>
</dbReference>
<feature type="transmembrane region" description="Helical" evidence="1">
    <location>
        <begin position="106"/>
        <end position="127"/>
    </location>
</feature>
<dbReference type="RefSeq" id="WP_126751701.1">
    <property type="nucleotide sequence ID" value="NZ_JBHUMT010000016.1"/>
</dbReference>
<organism evidence="2 3">
    <name type="scientific">Idiomarina piscisalsi</name>
    <dbReference type="NCBI Taxonomy" id="1096243"/>
    <lineage>
        <taxon>Bacteria</taxon>
        <taxon>Pseudomonadati</taxon>
        <taxon>Pseudomonadota</taxon>
        <taxon>Gammaproteobacteria</taxon>
        <taxon>Alteromonadales</taxon>
        <taxon>Idiomarinaceae</taxon>
        <taxon>Idiomarina</taxon>
    </lineage>
</organism>
<evidence type="ECO:0000313" key="2">
    <source>
        <dbReference type="EMBL" id="RUO68082.1"/>
    </source>
</evidence>
<comment type="caution">
    <text evidence="2">The sequence shown here is derived from an EMBL/GenBank/DDBJ whole genome shotgun (WGS) entry which is preliminary data.</text>
</comment>
<name>A0A432YXP6_9GAMM</name>
<gene>
    <name evidence="2" type="ORF">CWI73_04350</name>
</gene>
<dbReference type="Proteomes" id="UP000288361">
    <property type="component" value="Unassembled WGS sequence"/>
</dbReference>
<dbReference type="Pfam" id="PF11143">
    <property type="entry name" value="DUF2919"/>
    <property type="match status" value="1"/>
</dbReference>
<proteinExistence type="predicted"/>
<dbReference type="InterPro" id="IPR021318">
    <property type="entry name" value="DUF2919"/>
</dbReference>
<reference evidence="2 3" key="1">
    <citation type="journal article" date="2011" name="Front. Microbiol.">
        <title>Genomic signatures of strain selection and enhancement in Bacillus atrophaeus var. globigii, a historical biowarfare simulant.</title>
        <authorList>
            <person name="Gibbons H.S."/>
            <person name="Broomall S.M."/>
            <person name="McNew L.A."/>
            <person name="Daligault H."/>
            <person name="Chapman C."/>
            <person name="Bruce D."/>
            <person name="Karavis M."/>
            <person name="Krepps M."/>
            <person name="McGregor P.A."/>
            <person name="Hong C."/>
            <person name="Park K.H."/>
            <person name="Akmal A."/>
            <person name="Feldman A."/>
            <person name="Lin J.S."/>
            <person name="Chang W.E."/>
            <person name="Higgs B.W."/>
            <person name="Demirev P."/>
            <person name="Lindquist J."/>
            <person name="Liem A."/>
            <person name="Fochler E."/>
            <person name="Read T.D."/>
            <person name="Tapia R."/>
            <person name="Johnson S."/>
            <person name="Bishop-Lilly K.A."/>
            <person name="Detter C."/>
            <person name="Han C."/>
            <person name="Sozhamannan S."/>
            <person name="Rosenzweig C.N."/>
            <person name="Skowronski E.W."/>
        </authorList>
    </citation>
    <scope>NUCLEOTIDE SEQUENCE [LARGE SCALE GENOMIC DNA]</scope>
    <source>
        <strain evidence="2 3">TPS4-2</strain>
    </source>
</reference>
<keyword evidence="1" id="KW-0812">Transmembrane</keyword>
<keyword evidence="1" id="KW-0472">Membrane</keyword>
<feature type="transmembrane region" description="Helical" evidence="1">
    <location>
        <begin position="72"/>
        <end position="94"/>
    </location>
</feature>
<sequence>MRKSGSAQTSAGQQLYEKARYLDKEGRASFPLSLLLVILFQMRGYVAGIISITFAEDRTRLLKLFYTNTEQFGVMLLVGLPALVVLLATAFAAEDDRNWANAVMRFAQPLLMLSLLVDAVLIGWLFVESYGAFSFGRAAIVFGWFICIWYLLNSRRWRFYRTHLASREPADPTAEKR</sequence>
<keyword evidence="1" id="KW-1133">Transmembrane helix</keyword>
<accession>A0A432YXP6</accession>
<feature type="transmembrane region" description="Helical" evidence="1">
    <location>
        <begin position="133"/>
        <end position="152"/>
    </location>
</feature>